<reference evidence="10 11" key="1">
    <citation type="journal article" date="2016" name="Nat. Commun.">
        <title>Thousands of microbial genomes shed light on interconnected biogeochemical processes in an aquifer system.</title>
        <authorList>
            <person name="Anantharaman K."/>
            <person name="Brown C.T."/>
            <person name="Hug L.A."/>
            <person name="Sharon I."/>
            <person name="Castelle C.J."/>
            <person name="Probst A.J."/>
            <person name="Thomas B.C."/>
            <person name="Singh A."/>
            <person name="Wilkins M.J."/>
            <person name="Karaoz U."/>
            <person name="Brodie E.L."/>
            <person name="Williams K.H."/>
            <person name="Hubbard S.S."/>
            <person name="Banfield J.F."/>
        </authorList>
    </citation>
    <scope>NUCLEOTIDE SEQUENCE [LARGE SCALE GENOMIC DNA]</scope>
</reference>
<feature type="transmembrane region" description="Helical" evidence="8">
    <location>
        <begin position="270"/>
        <end position="291"/>
    </location>
</feature>
<feature type="transmembrane region" description="Helical" evidence="8">
    <location>
        <begin position="222"/>
        <end position="241"/>
    </location>
</feature>
<evidence type="ECO:0000313" key="10">
    <source>
        <dbReference type="EMBL" id="OGC62361.1"/>
    </source>
</evidence>
<dbReference type="PANTHER" id="PTHR33908:SF11">
    <property type="entry name" value="MEMBRANE PROTEIN"/>
    <property type="match status" value="1"/>
</dbReference>
<feature type="transmembrane region" description="Helical" evidence="8">
    <location>
        <begin position="352"/>
        <end position="373"/>
    </location>
</feature>
<keyword evidence="7 8" id="KW-0472">Membrane</keyword>
<feature type="transmembrane region" description="Helical" evidence="8">
    <location>
        <begin position="303"/>
        <end position="322"/>
    </location>
</feature>
<gene>
    <name evidence="10" type="ORF">A2264_05335</name>
</gene>
<feature type="domain" description="Glycosyltransferase RgtA/B/C/D-like" evidence="9">
    <location>
        <begin position="77"/>
        <end position="234"/>
    </location>
</feature>
<dbReference type="Pfam" id="PF13231">
    <property type="entry name" value="PMT_2"/>
    <property type="match status" value="1"/>
</dbReference>
<evidence type="ECO:0000259" key="9">
    <source>
        <dbReference type="Pfam" id="PF13231"/>
    </source>
</evidence>
<dbReference type="InterPro" id="IPR050297">
    <property type="entry name" value="LipidA_mod_glycosyltrf_83"/>
</dbReference>
<accession>A0A1F4VYX2</accession>
<dbReference type="AlphaFoldDB" id="A0A1F4VYX2"/>
<evidence type="ECO:0000256" key="2">
    <source>
        <dbReference type="ARBA" id="ARBA00022475"/>
    </source>
</evidence>
<dbReference type="Proteomes" id="UP000176614">
    <property type="component" value="Unassembled WGS sequence"/>
</dbReference>
<evidence type="ECO:0000256" key="3">
    <source>
        <dbReference type="ARBA" id="ARBA00022676"/>
    </source>
</evidence>
<evidence type="ECO:0000256" key="7">
    <source>
        <dbReference type="ARBA" id="ARBA00023136"/>
    </source>
</evidence>
<keyword evidence="3" id="KW-0328">Glycosyltransferase</keyword>
<dbReference type="GO" id="GO:0009103">
    <property type="term" value="P:lipopolysaccharide biosynthetic process"/>
    <property type="evidence" value="ECO:0007669"/>
    <property type="project" value="UniProtKB-ARBA"/>
</dbReference>
<name>A0A1F4VYX2_UNCKA</name>
<evidence type="ECO:0000256" key="8">
    <source>
        <dbReference type="SAM" id="Phobius"/>
    </source>
</evidence>
<dbReference type="InterPro" id="IPR038731">
    <property type="entry name" value="RgtA/B/C-like"/>
</dbReference>
<dbReference type="PANTHER" id="PTHR33908">
    <property type="entry name" value="MANNOSYLTRANSFERASE YKCB-RELATED"/>
    <property type="match status" value="1"/>
</dbReference>
<evidence type="ECO:0000313" key="11">
    <source>
        <dbReference type="Proteomes" id="UP000176614"/>
    </source>
</evidence>
<comment type="caution">
    <text evidence="10">The sequence shown here is derived from an EMBL/GenBank/DDBJ whole genome shotgun (WGS) entry which is preliminary data.</text>
</comment>
<comment type="subcellular location">
    <subcellularLocation>
        <location evidence="1">Cell membrane</location>
        <topology evidence="1">Multi-pass membrane protein</topology>
    </subcellularLocation>
</comment>
<dbReference type="EMBL" id="MEVT01000020">
    <property type="protein sequence ID" value="OGC62361.1"/>
    <property type="molecule type" value="Genomic_DNA"/>
</dbReference>
<organism evidence="10 11">
    <name type="scientific">candidate division WWE3 bacterium RIFOXYA2_FULL_46_9</name>
    <dbReference type="NCBI Taxonomy" id="1802636"/>
    <lineage>
        <taxon>Bacteria</taxon>
        <taxon>Katanobacteria</taxon>
    </lineage>
</organism>
<evidence type="ECO:0000256" key="1">
    <source>
        <dbReference type="ARBA" id="ARBA00004651"/>
    </source>
</evidence>
<proteinExistence type="predicted"/>
<sequence length="759" mass="87315">MTNIRKLLFSKYAWLVLLLCVFHVTINIVWHRLNTAPPTWDSAGHLTLSFILKDRFTYLFKGELSPVVILQTSSYYPPLIHILGSGVIAIFGRHYEYPILLGTAFFIMAIIYLFKLVNHYFKDDKLAFFTVLIFSFFPQIWEQSRHFHLDIPLLAFLLASFYHLTNSDVLKKPGHTLAFFLYFSLAQLTKWYGFVYLVVPFVFEVVIRLVRTKDYFNVQRIVNIAFGVLMVVVVAFPWYVINYKTILETTRISSTADAGDPALVLSYESFIHYLKIMTSHQIGILSVLLFLLSLKYIKRDKDLFLYVWYLFLLPYITFTLIQNKDLRYILPLVPLFAFCIAYMFLHLSKKLYVFLGLGFFLLYLVVLYVFLGFNQFQKLEGNYKIFGTLFAGPYRDAWITSPWDYSYNPTNWRGEEIIKRIQSLADDEGLSYDHYKVLEVSDNRFYSIASFDLYKVQNSFHNLDLVVPYFRFDPFTTEELSDYLVPIQFAVVPSYPGPPGLRNIAVLNQLVSYFNSDQNKDFIKLEDFSMPDGNVLSLYQRRTSDISVEGEPPSDSLILKINNILVIDREGLGGDSFDVELYSDAGEVEKIHFGPEGSAQKRIALSGIKEIKILLPPDKIFVAYSYGWRKQGSSIYRTFDRAKNISSFALLNSKLISVASVPSGVPNFPLNIAYKDTTIDIELKDTSQSSYVAWASEGWVWSGVELNNLKTKISIPMEGLIQLETTSPGQKIEGFPENWGIFPCYSGKAVCMVPLIEDL</sequence>
<feature type="transmembrane region" description="Helical" evidence="8">
    <location>
        <begin position="191"/>
        <end position="210"/>
    </location>
</feature>
<protein>
    <recommendedName>
        <fullName evidence="9">Glycosyltransferase RgtA/B/C/D-like domain-containing protein</fullName>
    </recommendedName>
</protein>
<keyword evidence="2" id="KW-1003">Cell membrane</keyword>
<evidence type="ECO:0000256" key="6">
    <source>
        <dbReference type="ARBA" id="ARBA00022989"/>
    </source>
</evidence>
<evidence type="ECO:0000256" key="4">
    <source>
        <dbReference type="ARBA" id="ARBA00022679"/>
    </source>
</evidence>
<feature type="transmembrane region" description="Helical" evidence="8">
    <location>
        <begin position="12"/>
        <end position="30"/>
    </location>
</feature>
<dbReference type="GO" id="GO:0005886">
    <property type="term" value="C:plasma membrane"/>
    <property type="evidence" value="ECO:0007669"/>
    <property type="project" value="UniProtKB-SubCell"/>
</dbReference>
<keyword evidence="4" id="KW-0808">Transferase</keyword>
<feature type="transmembrane region" description="Helical" evidence="8">
    <location>
        <begin position="97"/>
        <end position="114"/>
    </location>
</feature>
<evidence type="ECO:0000256" key="5">
    <source>
        <dbReference type="ARBA" id="ARBA00022692"/>
    </source>
</evidence>
<keyword evidence="6 8" id="KW-1133">Transmembrane helix</keyword>
<dbReference type="GO" id="GO:0016763">
    <property type="term" value="F:pentosyltransferase activity"/>
    <property type="evidence" value="ECO:0007669"/>
    <property type="project" value="TreeGrafter"/>
</dbReference>
<keyword evidence="5 8" id="KW-0812">Transmembrane</keyword>
<feature type="transmembrane region" description="Helical" evidence="8">
    <location>
        <begin position="328"/>
        <end position="345"/>
    </location>
</feature>
<feature type="transmembrane region" description="Helical" evidence="8">
    <location>
        <begin position="75"/>
        <end position="92"/>
    </location>
</feature>